<reference evidence="12" key="1">
    <citation type="submission" date="2016-10" db="EMBL/GenBank/DDBJ databases">
        <authorList>
            <person name="Varghese N."/>
            <person name="Submissions S."/>
        </authorList>
    </citation>
    <scope>NUCLEOTIDE SEQUENCE [LARGE SCALE GENOMIC DNA]</scope>
    <source>
        <strain evidence="12">DSM 20403</strain>
    </source>
</reference>
<dbReference type="Proteomes" id="UP000182635">
    <property type="component" value="Unassembled WGS sequence"/>
</dbReference>
<dbReference type="Pfam" id="PF01554">
    <property type="entry name" value="MatE"/>
    <property type="match status" value="2"/>
</dbReference>
<protein>
    <recommendedName>
        <fullName evidence="3">Multidrug export protein MepA</fullName>
    </recommendedName>
</protein>
<dbReference type="CDD" id="cd13143">
    <property type="entry name" value="MATE_MepA_like"/>
    <property type="match status" value="1"/>
</dbReference>
<evidence type="ECO:0000256" key="4">
    <source>
        <dbReference type="ARBA" id="ARBA00022448"/>
    </source>
</evidence>
<feature type="transmembrane region" description="Helical" evidence="10">
    <location>
        <begin position="62"/>
        <end position="86"/>
    </location>
</feature>
<evidence type="ECO:0000256" key="7">
    <source>
        <dbReference type="ARBA" id="ARBA00022989"/>
    </source>
</evidence>
<keyword evidence="9" id="KW-0046">Antibiotic resistance</keyword>
<keyword evidence="7 10" id="KW-1133">Transmembrane helix</keyword>
<feature type="transmembrane region" description="Helical" evidence="10">
    <location>
        <begin position="171"/>
        <end position="191"/>
    </location>
</feature>
<evidence type="ECO:0000256" key="8">
    <source>
        <dbReference type="ARBA" id="ARBA00023136"/>
    </source>
</evidence>
<feature type="transmembrane region" description="Helical" evidence="10">
    <location>
        <begin position="139"/>
        <end position="159"/>
    </location>
</feature>
<dbReference type="PANTHER" id="PTHR43823">
    <property type="entry name" value="SPORULATION PROTEIN YKVU"/>
    <property type="match status" value="1"/>
</dbReference>
<evidence type="ECO:0000256" key="9">
    <source>
        <dbReference type="ARBA" id="ARBA00023251"/>
    </source>
</evidence>
<dbReference type="PANTHER" id="PTHR43823:SF3">
    <property type="entry name" value="MULTIDRUG EXPORT PROTEIN MEPA"/>
    <property type="match status" value="1"/>
</dbReference>
<feature type="transmembrane region" description="Helical" evidence="10">
    <location>
        <begin position="197"/>
        <end position="217"/>
    </location>
</feature>
<dbReference type="NCBIfam" id="TIGR00797">
    <property type="entry name" value="matE"/>
    <property type="match status" value="1"/>
</dbReference>
<dbReference type="GO" id="GO:0042910">
    <property type="term" value="F:xenobiotic transmembrane transporter activity"/>
    <property type="evidence" value="ECO:0007669"/>
    <property type="project" value="InterPro"/>
</dbReference>
<dbReference type="GO" id="GO:0046677">
    <property type="term" value="P:response to antibiotic"/>
    <property type="evidence" value="ECO:0007669"/>
    <property type="project" value="UniProtKB-KW"/>
</dbReference>
<dbReference type="InterPro" id="IPR045070">
    <property type="entry name" value="MATE_MepA-like"/>
</dbReference>
<feature type="transmembrane region" description="Helical" evidence="10">
    <location>
        <begin position="20"/>
        <end position="39"/>
    </location>
</feature>
<comment type="similarity">
    <text evidence="2">Belongs to the multi antimicrobial extrusion (MATE) (TC 2.A.66.1) family. MepA subfamily.</text>
</comment>
<feature type="transmembrane region" description="Helical" evidence="10">
    <location>
        <begin position="400"/>
        <end position="418"/>
    </location>
</feature>
<feature type="transmembrane region" description="Helical" evidence="10">
    <location>
        <begin position="424"/>
        <end position="440"/>
    </location>
</feature>
<evidence type="ECO:0000256" key="5">
    <source>
        <dbReference type="ARBA" id="ARBA00022475"/>
    </source>
</evidence>
<keyword evidence="8 10" id="KW-0472">Membrane</keyword>
<gene>
    <name evidence="11" type="ORF">SAMN02910432_01698</name>
</gene>
<evidence type="ECO:0000313" key="12">
    <source>
        <dbReference type="Proteomes" id="UP000182635"/>
    </source>
</evidence>
<evidence type="ECO:0000256" key="10">
    <source>
        <dbReference type="SAM" id="Phobius"/>
    </source>
</evidence>
<feature type="transmembrane region" description="Helical" evidence="10">
    <location>
        <begin position="322"/>
        <end position="344"/>
    </location>
</feature>
<proteinExistence type="inferred from homology"/>
<keyword evidence="6 10" id="KW-0812">Transmembrane</keyword>
<dbReference type="InterPro" id="IPR048279">
    <property type="entry name" value="MdtK-like"/>
</dbReference>
<evidence type="ECO:0000256" key="2">
    <source>
        <dbReference type="ARBA" id="ARBA00008417"/>
    </source>
</evidence>
<feature type="transmembrane region" description="Helical" evidence="10">
    <location>
        <begin position="274"/>
        <end position="302"/>
    </location>
</feature>
<feature type="transmembrane region" description="Helical" evidence="10">
    <location>
        <begin position="364"/>
        <end position="388"/>
    </location>
</feature>
<dbReference type="InterPro" id="IPR002528">
    <property type="entry name" value="MATE_fam"/>
</dbReference>
<accession>A0A1I2SL51</accession>
<feature type="transmembrane region" description="Helical" evidence="10">
    <location>
        <begin position="237"/>
        <end position="254"/>
    </location>
</feature>
<organism evidence="11 12">
    <name type="scientific">Ligilactobacillus ruminis DSM 20403 = NBRC 102161</name>
    <dbReference type="NCBI Taxonomy" id="1423798"/>
    <lineage>
        <taxon>Bacteria</taxon>
        <taxon>Bacillati</taxon>
        <taxon>Bacillota</taxon>
        <taxon>Bacilli</taxon>
        <taxon>Lactobacillales</taxon>
        <taxon>Lactobacillaceae</taxon>
        <taxon>Ligilactobacillus</taxon>
    </lineage>
</organism>
<evidence type="ECO:0000313" key="11">
    <source>
        <dbReference type="EMBL" id="SFG52469.1"/>
    </source>
</evidence>
<dbReference type="GO" id="GO:0005886">
    <property type="term" value="C:plasma membrane"/>
    <property type="evidence" value="ECO:0007669"/>
    <property type="project" value="UniProtKB-SubCell"/>
</dbReference>
<dbReference type="InterPro" id="IPR051327">
    <property type="entry name" value="MATE_MepA_subfamily"/>
</dbReference>
<name>A0A1I2SL51_9LACO</name>
<comment type="subcellular location">
    <subcellularLocation>
        <location evidence="1">Cell membrane</location>
        <topology evidence="1">Multi-pass membrane protein</topology>
    </subcellularLocation>
</comment>
<evidence type="ECO:0000256" key="3">
    <source>
        <dbReference type="ARBA" id="ARBA00022106"/>
    </source>
</evidence>
<dbReference type="PIRSF" id="PIRSF006603">
    <property type="entry name" value="DinF"/>
    <property type="match status" value="1"/>
</dbReference>
<dbReference type="AlphaFoldDB" id="A0A1I2SL51"/>
<dbReference type="EMBL" id="FOPI01000031">
    <property type="protein sequence ID" value="SFG52469.1"/>
    <property type="molecule type" value="Genomic_DNA"/>
</dbReference>
<sequence length="451" mass="48893">MSMENKQELFEKAPVWKAYFIISLPVVFSMLVTLIYNMVDTFFVSGTQNADLVAGVSQCTPLFTLMLALGDIFGLGGSSIISRLFGQKDDATAKNVSGFCFYAAIISGLIVTGLMFLFQTPILKMLGATDATVKYASQYYFFIAWGAPLIILSLTPSNIIRTEGLALQSMIASIAGSIVNIALDPLFIFTFKMGAGGAALATVMGYVLSDALLIYYILKKSTKLTVSVRHVKIKRQLATSVFLIGIPASLTNLMQSYNMTIINRYLIDYGSKAVAAMGIAIKVNMIIMMIMVGFAFGAQPLIGYSYGAKDNKRLQKIIRFDLLVEVGFSALAAVFIIIFAPHLIGSFMDDSAVVAYGTGMLRWFTLTTPFCGIVLVLTTCFIAMGKAVPSFVLSISRQGVIFTVVILITAACFGYDGIICAQPVADFLTAVVGIFMYAAARKSDQTLRKED</sequence>
<evidence type="ECO:0000256" key="1">
    <source>
        <dbReference type="ARBA" id="ARBA00004651"/>
    </source>
</evidence>
<keyword evidence="4" id="KW-0813">Transport</keyword>
<evidence type="ECO:0000256" key="6">
    <source>
        <dbReference type="ARBA" id="ARBA00022692"/>
    </source>
</evidence>
<feature type="transmembrane region" description="Helical" evidence="10">
    <location>
        <begin position="98"/>
        <end position="119"/>
    </location>
</feature>
<dbReference type="GO" id="GO:0015297">
    <property type="term" value="F:antiporter activity"/>
    <property type="evidence" value="ECO:0007669"/>
    <property type="project" value="InterPro"/>
</dbReference>
<keyword evidence="5" id="KW-1003">Cell membrane</keyword>